<dbReference type="Proteomes" id="UP000267096">
    <property type="component" value="Unassembled WGS sequence"/>
</dbReference>
<feature type="chain" id="PRO_5043121479" evidence="5">
    <location>
        <begin position="22"/>
        <end position="164"/>
    </location>
</feature>
<dbReference type="InterPro" id="IPR038479">
    <property type="entry name" value="Transthyretin-like_sf"/>
</dbReference>
<dbReference type="PANTHER" id="PTHR21700">
    <property type="entry name" value="TRANSTHYRETIN-LIKE FAMILY PROTEIN-RELATED"/>
    <property type="match status" value="1"/>
</dbReference>
<organism evidence="8">
    <name type="scientific">Anisakis simplex</name>
    <name type="common">Herring worm</name>
    <dbReference type="NCBI Taxonomy" id="6269"/>
    <lineage>
        <taxon>Eukaryota</taxon>
        <taxon>Metazoa</taxon>
        <taxon>Ecdysozoa</taxon>
        <taxon>Nematoda</taxon>
        <taxon>Chromadorea</taxon>
        <taxon>Rhabditida</taxon>
        <taxon>Spirurina</taxon>
        <taxon>Ascaridomorpha</taxon>
        <taxon>Ascaridoidea</taxon>
        <taxon>Anisakidae</taxon>
        <taxon>Anisakis</taxon>
        <taxon>Anisakis simplex complex</taxon>
    </lineage>
</organism>
<evidence type="ECO:0000256" key="4">
    <source>
        <dbReference type="ARBA" id="ARBA00022729"/>
    </source>
</evidence>
<feature type="signal peptide" evidence="5">
    <location>
        <begin position="1"/>
        <end position="21"/>
    </location>
</feature>
<evidence type="ECO:0000313" key="7">
    <source>
        <dbReference type="Proteomes" id="UP000267096"/>
    </source>
</evidence>
<proteinExistence type="inferred from homology"/>
<gene>
    <name evidence="6" type="ORF">ASIM_LOCUS19967</name>
</gene>
<dbReference type="EMBL" id="UYRR01038358">
    <property type="protein sequence ID" value="VDK73347.1"/>
    <property type="molecule type" value="Genomic_DNA"/>
</dbReference>
<accession>A0A0M3KHW9</accession>
<dbReference type="GO" id="GO:0005576">
    <property type="term" value="C:extracellular region"/>
    <property type="evidence" value="ECO:0007669"/>
    <property type="project" value="UniProtKB-SubCell"/>
</dbReference>
<evidence type="ECO:0000313" key="8">
    <source>
        <dbReference type="WBParaSite" id="ASIM_0002058401-mRNA-1"/>
    </source>
</evidence>
<keyword evidence="3" id="KW-0964">Secreted</keyword>
<keyword evidence="7" id="KW-1185">Reference proteome</keyword>
<evidence type="ECO:0000313" key="6">
    <source>
        <dbReference type="EMBL" id="VDK73347.1"/>
    </source>
</evidence>
<evidence type="ECO:0000256" key="2">
    <source>
        <dbReference type="ARBA" id="ARBA00010112"/>
    </source>
</evidence>
<sequence length="164" mass="18448">MYCLHSLSLITIFGVVSIIDATFQSAGAKGLLICNNEPAGGIQIKLYDVRERKDDDDECCHTLMMMNAVILWFCNDEIEAKKRVRLHAINILFLRNSEHYNTNIRVITHFLMAAGGTFDEKLSEVKSSDDGEFSITGFVNTNGPFKPKVNIYHDCDDGIKVIRS</sequence>
<dbReference type="GO" id="GO:0009986">
    <property type="term" value="C:cell surface"/>
    <property type="evidence" value="ECO:0007669"/>
    <property type="project" value="InterPro"/>
</dbReference>
<evidence type="ECO:0000256" key="5">
    <source>
        <dbReference type="SAM" id="SignalP"/>
    </source>
</evidence>
<comment type="subcellular location">
    <subcellularLocation>
        <location evidence="1">Secreted</location>
    </subcellularLocation>
</comment>
<reference evidence="8" key="1">
    <citation type="submission" date="2017-02" db="UniProtKB">
        <authorList>
            <consortium name="WormBaseParasite"/>
        </authorList>
    </citation>
    <scope>IDENTIFICATION</scope>
</reference>
<name>A0A0M3KHW9_ANISI</name>
<evidence type="ECO:0000256" key="3">
    <source>
        <dbReference type="ARBA" id="ARBA00022525"/>
    </source>
</evidence>
<protein>
    <submittedName>
        <fullName evidence="8">Transthyretin-like family protein</fullName>
    </submittedName>
</protein>
<reference evidence="6 7" key="2">
    <citation type="submission" date="2018-11" db="EMBL/GenBank/DDBJ databases">
        <authorList>
            <consortium name="Pathogen Informatics"/>
        </authorList>
    </citation>
    <scope>NUCLEOTIDE SEQUENCE [LARGE SCALE GENOMIC DNA]</scope>
</reference>
<dbReference type="Pfam" id="PF01060">
    <property type="entry name" value="TTR-52"/>
    <property type="match status" value="1"/>
</dbReference>
<dbReference type="AlphaFoldDB" id="A0A0M3KHW9"/>
<evidence type="ECO:0000256" key="1">
    <source>
        <dbReference type="ARBA" id="ARBA00004613"/>
    </source>
</evidence>
<dbReference type="Gene3D" id="2.60.40.3330">
    <property type="match status" value="1"/>
</dbReference>
<dbReference type="InterPro" id="IPR001534">
    <property type="entry name" value="Transthyretin-like"/>
</dbReference>
<comment type="similarity">
    <text evidence="2">Belongs to the nematode transthyretin-like family.</text>
</comment>
<keyword evidence="4 5" id="KW-0732">Signal</keyword>
<dbReference type="WBParaSite" id="ASIM_0002058401-mRNA-1">
    <property type="protein sequence ID" value="ASIM_0002058401-mRNA-1"/>
    <property type="gene ID" value="ASIM_0002058401"/>
</dbReference>